<protein>
    <submittedName>
        <fullName evidence="3">Shikimate/quinate 5-dehydrogenase</fullName>
    </submittedName>
</protein>
<dbReference type="InterPro" id="IPR031629">
    <property type="entry name" value="DpaA_N"/>
</dbReference>
<reference evidence="3 4" key="2">
    <citation type="journal article" date="2011" name="J. Bacteriol.">
        <title>Complete genome sequence of the anaerobic, halophilic alkalithermophile Natranaerobius thermophilus JW/NM-WN-LF.</title>
        <authorList>
            <person name="Zhao B."/>
            <person name="Mesbah N.M."/>
            <person name="Dalin E."/>
            <person name="Goodwin L."/>
            <person name="Nolan M."/>
            <person name="Pitluck S."/>
            <person name="Chertkov O."/>
            <person name="Brettin T.S."/>
            <person name="Han J."/>
            <person name="Larimer F.W."/>
            <person name="Land M.L."/>
            <person name="Hauser L."/>
            <person name="Kyrpides N."/>
            <person name="Wiegel J."/>
        </authorList>
    </citation>
    <scope>NUCLEOTIDE SEQUENCE [LARGE SCALE GENOMIC DNA]</scope>
    <source>
        <strain evidence="4">ATCC BAA-1301 / DSM 18059 / JW/NM-WN-LF</strain>
    </source>
</reference>
<dbReference type="InterPro" id="IPR036291">
    <property type="entry name" value="NAD(P)-bd_dom_sf"/>
</dbReference>
<gene>
    <name evidence="3" type="ordered locus">Nther_1456</name>
</gene>
<dbReference type="FunCoup" id="B2A3A9">
    <property type="interactions" value="51"/>
</dbReference>
<dbReference type="Pfam" id="PF01262">
    <property type="entry name" value="AlaDh_PNT_C"/>
    <property type="match status" value="1"/>
</dbReference>
<feature type="domain" description="Dipicolinate synthase subunit A N-terminal" evidence="2">
    <location>
        <begin position="9"/>
        <end position="122"/>
    </location>
</feature>
<evidence type="ECO:0000259" key="2">
    <source>
        <dbReference type="Pfam" id="PF16924"/>
    </source>
</evidence>
<sequence>MHSMETSRVAVMGGDERDIYLINYLQAQGFEVYAIGFDRIGYQIDGKLLYSLDTEDIDFKAIILPVVGLNDNGDIPASYTTRKLNFYQETESIYPLPLVLTGKSNSELDDYIKNKDGKLIETIDLDEIAIYNSVPTAEGAVLRAIELSKVTIHGSKSLVLGLGRCGISLARLLINMGSEVTVAARRTAHLARAEEMTAKVGHINNLQDYISEFQIIFNTIPDQILTKEIIEQINNEAVVVDIASGQGGTDFDACRKHNIKAILAPGLPGKIAPKTAGEILGKVYTRLITPYL</sequence>
<dbReference type="Proteomes" id="UP000001683">
    <property type="component" value="Chromosome"/>
</dbReference>
<evidence type="ECO:0000313" key="4">
    <source>
        <dbReference type="Proteomes" id="UP000001683"/>
    </source>
</evidence>
<accession>B2A3A9</accession>
<feature type="domain" description="Alanine dehydrogenase/pyridine nucleotide transhydrogenase NAD(H)-binding" evidence="1">
    <location>
        <begin position="145"/>
        <end position="287"/>
    </location>
</feature>
<name>B2A3A9_NATTJ</name>
<dbReference type="NCBIfam" id="NF006162">
    <property type="entry name" value="PRK08306.1"/>
    <property type="match status" value="1"/>
</dbReference>
<dbReference type="RefSeq" id="WP_012447912.1">
    <property type="nucleotide sequence ID" value="NC_010718.1"/>
</dbReference>
<proteinExistence type="predicted"/>
<evidence type="ECO:0000313" key="3">
    <source>
        <dbReference type="EMBL" id="ACB85039.1"/>
    </source>
</evidence>
<evidence type="ECO:0000259" key="1">
    <source>
        <dbReference type="Pfam" id="PF01262"/>
    </source>
</evidence>
<keyword evidence="4" id="KW-1185">Reference proteome</keyword>
<organism evidence="3 4">
    <name type="scientific">Natranaerobius thermophilus (strain ATCC BAA-1301 / DSM 18059 / JW/NM-WN-LF)</name>
    <dbReference type="NCBI Taxonomy" id="457570"/>
    <lineage>
        <taxon>Bacteria</taxon>
        <taxon>Bacillati</taxon>
        <taxon>Bacillota</taxon>
        <taxon>Clostridia</taxon>
        <taxon>Natranaerobiales</taxon>
        <taxon>Natranaerobiaceae</taxon>
        <taxon>Natranaerobius</taxon>
    </lineage>
</organism>
<dbReference type="eggNOG" id="COG0373">
    <property type="taxonomic scope" value="Bacteria"/>
</dbReference>
<dbReference type="SUPFAM" id="SSF51735">
    <property type="entry name" value="NAD(P)-binding Rossmann-fold domains"/>
    <property type="match status" value="1"/>
</dbReference>
<dbReference type="OrthoDB" id="8840764at2"/>
<dbReference type="KEGG" id="nth:Nther_1456"/>
<dbReference type="AlphaFoldDB" id="B2A3A9"/>
<reference evidence="3 4" key="1">
    <citation type="submission" date="2008-04" db="EMBL/GenBank/DDBJ databases">
        <title>Complete sequence of chromosome of Natranaerobius thermophilus JW/NM-WN-LF.</title>
        <authorList>
            <consortium name="US DOE Joint Genome Institute"/>
            <person name="Copeland A."/>
            <person name="Lucas S."/>
            <person name="Lapidus A."/>
            <person name="Glavina del Rio T."/>
            <person name="Dalin E."/>
            <person name="Tice H."/>
            <person name="Bruce D."/>
            <person name="Goodwin L."/>
            <person name="Pitluck S."/>
            <person name="Chertkov O."/>
            <person name="Brettin T."/>
            <person name="Detter J.C."/>
            <person name="Han C."/>
            <person name="Kuske C.R."/>
            <person name="Schmutz J."/>
            <person name="Larimer F."/>
            <person name="Land M."/>
            <person name="Hauser L."/>
            <person name="Kyrpides N."/>
            <person name="Lykidis A."/>
            <person name="Mesbah N.M."/>
            <person name="Wiegel J."/>
        </authorList>
    </citation>
    <scope>NUCLEOTIDE SEQUENCE [LARGE SCALE GENOMIC DNA]</scope>
    <source>
        <strain evidence="4">ATCC BAA-1301 / DSM 18059 / JW/NM-WN-LF</strain>
    </source>
</reference>
<dbReference type="HOGENOM" id="CLU_082687_0_0_9"/>
<dbReference type="EMBL" id="CP001034">
    <property type="protein sequence ID" value="ACB85039.1"/>
    <property type="molecule type" value="Genomic_DNA"/>
</dbReference>
<dbReference type="InParanoid" id="B2A3A9"/>
<dbReference type="STRING" id="457570.Nther_1456"/>
<dbReference type="Pfam" id="PF16924">
    <property type="entry name" value="DpaA_N"/>
    <property type="match status" value="1"/>
</dbReference>
<dbReference type="InterPro" id="IPR007698">
    <property type="entry name" value="AlaDH/PNT_NAD(H)-bd"/>
</dbReference>
<dbReference type="Gene3D" id="3.40.50.720">
    <property type="entry name" value="NAD(P)-binding Rossmann-like Domain"/>
    <property type="match status" value="1"/>
</dbReference>